<dbReference type="AlphaFoldDB" id="A0A182XWM4"/>
<dbReference type="InterPro" id="IPR028213">
    <property type="entry name" value="PA1"/>
</dbReference>
<name>A0A182XWM4_ANOST</name>
<evidence type="ECO:0000256" key="1">
    <source>
        <dbReference type="SAM" id="MobiDB-lite"/>
    </source>
</evidence>
<feature type="compositionally biased region" description="Low complexity" evidence="1">
    <location>
        <begin position="183"/>
        <end position="205"/>
    </location>
</feature>
<keyword evidence="3" id="KW-1185">Reference proteome</keyword>
<dbReference type="Proteomes" id="UP000076408">
    <property type="component" value="Unassembled WGS sequence"/>
</dbReference>
<dbReference type="VEuPathDB" id="VectorBase:ASTEI20_041418"/>
<dbReference type="GO" id="GO:0044666">
    <property type="term" value="C:MLL3/4 complex"/>
    <property type="evidence" value="ECO:0007669"/>
    <property type="project" value="TreeGrafter"/>
</dbReference>
<sequence length="221" mass="25029">MSEDDWSVNCIDTADWMPSPEELETAYCALEKGTYTLELNWKCPGRRAPSPVKKDEPKITETIDKESAAKNKEFDFMDDVPLPQMRVRGQTSGPKGSAKKKTTNFAGVLDHMKKHGRLTQSKDSSGSHTNYEMDWTDRTTVEDQQSVDGLRPDYRHEPPAHQQQHLLQQPLQQPLLQPVQQLHTYMPQSTTPTQHPTPHHSPLSLAIPISDALRHRTGKSV</sequence>
<feature type="region of interest" description="Disordered" evidence="1">
    <location>
        <begin position="183"/>
        <end position="221"/>
    </location>
</feature>
<feature type="compositionally biased region" description="Basic and acidic residues" evidence="1">
    <location>
        <begin position="150"/>
        <end position="159"/>
    </location>
</feature>
<reference evidence="2" key="2">
    <citation type="submission" date="2020-05" db="UniProtKB">
        <authorList>
            <consortium name="EnsemblMetazoa"/>
        </authorList>
    </citation>
    <scope>IDENTIFICATION</scope>
    <source>
        <strain evidence="2">Indian</strain>
    </source>
</reference>
<proteinExistence type="predicted"/>
<dbReference type="STRING" id="30069.A0A182XWM4"/>
<organism evidence="2 3">
    <name type="scientific">Anopheles stephensi</name>
    <name type="common">Indo-Pakistan malaria mosquito</name>
    <dbReference type="NCBI Taxonomy" id="30069"/>
    <lineage>
        <taxon>Eukaryota</taxon>
        <taxon>Metazoa</taxon>
        <taxon>Ecdysozoa</taxon>
        <taxon>Arthropoda</taxon>
        <taxon>Hexapoda</taxon>
        <taxon>Insecta</taxon>
        <taxon>Pterygota</taxon>
        <taxon>Neoptera</taxon>
        <taxon>Endopterygota</taxon>
        <taxon>Diptera</taxon>
        <taxon>Nematocera</taxon>
        <taxon>Culicoidea</taxon>
        <taxon>Culicidae</taxon>
        <taxon>Anophelinae</taxon>
        <taxon>Anopheles</taxon>
    </lineage>
</organism>
<dbReference type="Pfam" id="PF15364">
    <property type="entry name" value="PAXIP1_C"/>
    <property type="match status" value="1"/>
</dbReference>
<protein>
    <submittedName>
        <fullName evidence="2">Uncharacterized protein</fullName>
    </submittedName>
</protein>
<dbReference type="EnsemblMetazoa" id="ASTEI00610-RA">
    <property type="protein sequence ID" value="ASTEI00610-PA"/>
    <property type="gene ID" value="ASTEI00610"/>
</dbReference>
<dbReference type="PANTHER" id="PTHR28467">
    <property type="entry name" value="PAXIP1-ASSOCIATED GLUTAMATE-RICH PROTEIN 1"/>
    <property type="match status" value="1"/>
</dbReference>
<dbReference type="VEuPathDB" id="VectorBase:ASTEI20_045461"/>
<evidence type="ECO:0000313" key="2">
    <source>
        <dbReference type="EnsemblMetazoa" id="ASTEI00610-PA"/>
    </source>
</evidence>
<dbReference type="VEuPathDB" id="VectorBase:ASTE004489"/>
<dbReference type="GO" id="GO:0030331">
    <property type="term" value="F:nuclear estrogen receptor binding"/>
    <property type="evidence" value="ECO:0007669"/>
    <property type="project" value="TreeGrafter"/>
</dbReference>
<feature type="region of interest" description="Disordered" evidence="1">
    <location>
        <begin position="112"/>
        <end position="166"/>
    </location>
</feature>
<dbReference type="PANTHER" id="PTHR28467:SF1">
    <property type="entry name" value="PAXIP1-ASSOCIATED GLUTAMATE-RICH PROTEIN 1"/>
    <property type="match status" value="1"/>
</dbReference>
<dbReference type="VEuPathDB" id="VectorBase:ASTEI00610"/>
<dbReference type="GO" id="GO:1902808">
    <property type="term" value="P:positive regulation of cell cycle G1/S phase transition"/>
    <property type="evidence" value="ECO:0007669"/>
    <property type="project" value="TreeGrafter"/>
</dbReference>
<feature type="compositionally biased region" description="Polar residues" evidence="1">
    <location>
        <begin position="118"/>
        <end position="130"/>
    </location>
</feature>
<accession>A0A182XWM4</accession>
<reference evidence="3" key="1">
    <citation type="journal article" date="2014" name="Genome Biol.">
        <title>Genome analysis of a major urban malaria vector mosquito, Anopheles stephensi.</title>
        <authorList>
            <person name="Jiang X."/>
            <person name="Peery A."/>
            <person name="Hall A.B."/>
            <person name="Sharma A."/>
            <person name="Chen X.G."/>
            <person name="Waterhouse R.M."/>
            <person name="Komissarov A."/>
            <person name="Riehle M.M."/>
            <person name="Shouche Y."/>
            <person name="Sharakhova M.V."/>
            <person name="Lawson D."/>
            <person name="Pakpour N."/>
            <person name="Arensburger P."/>
            <person name="Davidson V.L."/>
            <person name="Eiglmeier K."/>
            <person name="Emrich S."/>
            <person name="George P."/>
            <person name="Kennedy R.C."/>
            <person name="Mane S.P."/>
            <person name="Maslen G."/>
            <person name="Oringanje C."/>
            <person name="Qi Y."/>
            <person name="Settlage R."/>
            <person name="Tojo M."/>
            <person name="Tubio J.M."/>
            <person name="Unger M.F."/>
            <person name="Wang B."/>
            <person name="Vernick K.D."/>
            <person name="Ribeiro J.M."/>
            <person name="James A.A."/>
            <person name="Michel K."/>
            <person name="Riehle M.A."/>
            <person name="Luckhart S."/>
            <person name="Sharakhov I.V."/>
            <person name="Tu Z."/>
        </authorList>
    </citation>
    <scope>NUCLEOTIDE SEQUENCE [LARGE SCALE GENOMIC DNA]</scope>
    <source>
        <strain evidence="3">Indian</strain>
    </source>
</reference>
<dbReference type="GO" id="GO:0033148">
    <property type="term" value="P:positive regulation of intracellular estrogen receptor signaling pathway"/>
    <property type="evidence" value="ECO:0007669"/>
    <property type="project" value="TreeGrafter"/>
</dbReference>
<evidence type="ECO:0000313" key="3">
    <source>
        <dbReference type="Proteomes" id="UP000076408"/>
    </source>
</evidence>